<dbReference type="InterPro" id="IPR000182">
    <property type="entry name" value="GNAT_dom"/>
</dbReference>
<proteinExistence type="predicted"/>
<dbReference type="EMBL" id="BAAAPO010000024">
    <property type="protein sequence ID" value="GAA1791388.1"/>
    <property type="molecule type" value="Genomic_DNA"/>
</dbReference>
<keyword evidence="3" id="KW-1185">Reference proteome</keyword>
<comment type="caution">
    <text evidence="2">The sequence shown here is derived from an EMBL/GenBank/DDBJ whole genome shotgun (WGS) entry which is preliminary data.</text>
</comment>
<dbReference type="Proteomes" id="UP001499938">
    <property type="component" value="Unassembled WGS sequence"/>
</dbReference>
<dbReference type="PROSITE" id="PS51186">
    <property type="entry name" value="GNAT"/>
    <property type="match status" value="1"/>
</dbReference>
<feature type="domain" description="N-acetyltransferase" evidence="1">
    <location>
        <begin position="124"/>
        <end position="266"/>
    </location>
</feature>
<dbReference type="RefSeq" id="WP_344083173.1">
    <property type="nucleotide sequence ID" value="NZ_BAAAPO010000024.1"/>
</dbReference>
<evidence type="ECO:0000259" key="1">
    <source>
        <dbReference type="PROSITE" id="PS51186"/>
    </source>
</evidence>
<dbReference type="InterPro" id="IPR016181">
    <property type="entry name" value="Acyl_CoA_acyltransferase"/>
</dbReference>
<dbReference type="Gene3D" id="3.40.630.30">
    <property type="match status" value="1"/>
</dbReference>
<gene>
    <name evidence="2" type="ORF">GCM10009811_15290</name>
</gene>
<organism evidence="2 3">
    <name type="scientific">Nostocoides veronense</name>
    <dbReference type="NCBI Taxonomy" id="330836"/>
    <lineage>
        <taxon>Bacteria</taxon>
        <taxon>Bacillati</taxon>
        <taxon>Actinomycetota</taxon>
        <taxon>Actinomycetes</taxon>
        <taxon>Micrococcales</taxon>
        <taxon>Intrasporangiaceae</taxon>
        <taxon>Nostocoides</taxon>
    </lineage>
</organism>
<evidence type="ECO:0000313" key="2">
    <source>
        <dbReference type="EMBL" id="GAA1791388.1"/>
    </source>
</evidence>
<accession>A0ABN2LKD5</accession>
<reference evidence="2 3" key="1">
    <citation type="journal article" date="2019" name="Int. J. Syst. Evol. Microbiol.">
        <title>The Global Catalogue of Microorganisms (GCM) 10K type strain sequencing project: providing services to taxonomists for standard genome sequencing and annotation.</title>
        <authorList>
            <consortium name="The Broad Institute Genomics Platform"/>
            <consortium name="The Broad Institute Genome Sequencing Center for Infectious Disease"/>
            <person name="Wu L."/>
            <person name="Ma J."/>
        </authorList>
    </citation>
    <scope>NUCLEOTIDE SEQUENCE [LARGE SCALE GENOMIC DNA]</scope>
    <source>
        <strain evidence="2 3">JCM 15592</strain>
    </source>
</reference>
<protein>
    <recommendedName>
        <fullName evidence="1">N-acetyltransferase domain-containing protein</fullName>
    </recommendedName>
</protein>
<dbReference type="SUPFAM" id="SSF55729">
    <property type="entry name" value="Acyl-CoA N-acyltransferases (Nat)"/>
    <property type="match status" value="1"/>
</dbReference>
<dbReference type="CDD" id="cd04301">
    <property type="entry name" value="NAT_SF"/>
    <property type="match status" value="1"/>
</dbReference>
<evidence type="ECO:0000313" key="3">
    <source>
        <dbReference type="Proteomes" id="UP001499938"/>
    </source>
</evidence>
<sequence length="266" mass="29194">MTPDDLLATFHQQIRLDAGEGSPRSTRTRHGQVFRIFSTDPDDPWAMVDCPEGLGDDPNHVIAGERDHFEGLGIPLEWKTYAYDEPADLGERLLAAGFSQGDDEALMLGELSDLAHDVPLPAGVTIRRVATRGDQRRIRALYDLVWEGAWGRASADSADDAEPVATDPTEYALLAEGSPDGPILCAARLNLTPGTEFAGMWGGSTHPDWRRRGLFRAMLAERARWALAQGYRYARVDASPDSEPILRSLGLHRVSTTVPFDYPAKG</sequence>
<name>A0ABN2LKD5_9MICO</name>